<sequence length="38" mass="3943">MECRSDLQNCGICYTGASPSGCCPAEQPESHGSPSLRA</sequence>
<dbReference type="EMBL" id="JAGPUO010000023">
    <property type="protein sequence ID" value="KAG5656107.1"/>
    <property type="molecule type" value="Genomic_DNA"/>
</dbReference>
<evidence type="ECO:0000313" key="3">
    <source>
        <dbReference type="Proteomes" id="UP000782241"/>
    </source>
</evidence>
<accession>A0A9P7H029</accession>
<name>A0A9P7H029_9HYPO</name>
<comment type="caution">
    <text evidence="2">The sequence shown here is derived from an EMBL/GenBank/DDBJ whole genome shotgun (WGS) entry which is preliminary data.</text>
</comment>
<proteinExistence type="predicted"/>
<gene>
    <name evidence="2" type="ORF">KAF25_008983</name>
</gene>
<evidence type="ECO:0000256" key="1">
    <source>
        <dbReference type="SAM" id="MobiDB-lite"/>
    </source>
</evidence>
<dbReference type="Proteomes" id="UP000782241">
    <property type="component" value="Unassembled WGS sequence"/>
</dbReference>
<organism evidence="2 3">
    <name type="scientific">Fusarium avenaceum</name>
    <dbReference type="NCBI Taxonomy" id="40199"/>
    <lineage>
        <taxon>Eukaryota</taxon>
        <taxon>Fungi</taxon>
        <taxon>Dikarya</taxon>
        <taxon>Ascomycota</taxon>
        <taxon>Pezizomycotina</taxon>
        <taxon>Sordariomycetes</taxon>
        <taxon>Hypocreomycetidae</taxon>
        <taxon>Hypocreales</taxon>
        <taxon>Nectriaceae</taxon>
        <taxon>Fusarium</taxon>
        <taxon>Fusarium tricinctum species complex</taxon>
    </lineage>
</organism>
<feature type="region of interest" description="Disordered" evidence="1">
    <location>
        <begin position="17"/>
        <end position="38"/>
    </location>
</feature>
<protein>
    <submittedName>
        <fullName evidence="2">Uncharacterized protein</fullName>
    </submittedName>
</protein>
<reference evidence="2" key="1">
    <citation type="submission" date="2021-04" db="EMBL/GenBank/DDBJ databases">
        <title>Draft genome of Fusarium avenaceum strain F156N33, isolated from an atmospheric sample in Virginia.</title>
        <authorList>
            <person name="Yang S."/>
            <person name="Vinatzer B.A."/>
            <person name="Coleman J."/>
        </authorList>
    </citation>
    <scope>NUCLEOTIDE SEQUENCE</scope>
    <source>
        <strain evidence="2">F156N33</strain>
    </source>
</reference>
<dbReference type="AlphaFoldDB" id="A0A9P7H029"/>
<evidence type="ECO:0000313" key="2">
    <source>
        <dbReference type="EMBL" id="KAG5656107.1"/>
    </source>
</evidence>
<keyword evidence="3" id="KW-1185">Reference proteome</keyword>